<sequence>MSIAFIKDLNEPIEIKISEWNTGGLLARIEGLRAFLPKAELMNRVNNFKELKENVKCNTLEFLARALPALSSEPSTPASIGSQEVQRPPRNAASPSSQQRSNGISGGVELASGLRISKVIRLNLKLKSGPVASFFGFVDFFGLKIRLF</sequence>
<dbReference type="Proteomes" id="UP000309997">
    <property type="component" value="Unassembled WGS sequence"/>
</dbReference>
<reference evidence="1 2" key="1">
    <citation type="journal article" date="2024" name="Plant Biotechnol. J.">
        <title>Genome and CRISPR/Cas9 system of a widespread forest tree (Populus alba) in the world.</title>
        <authorList>
            <person name="Liu Y.J."/>
            <person name="Jiang P.F."/>
            <person name="Han X.M."/>
            <person name="Li X.Y."/>
            <person name="Wang H.M."/>
            <person name="Wang Y.J."/>
            <person name="Wang X.X."/>
            <person name="Zeng Q.Y."/>
        </authorList>
    </citation>
    <scope>NUCLEOTIDE SEQUENCE [LARGE SCALE GENOMIC DNA]</scope>
    <source>
        <strain evidence="2">cv. PAL-ZL1</strain>
    </source>
</reference>
<comment type="caution">
    <text evidence="1">The sequence shown here is derived from an EMBL/GenBank/DDBJ whole genome shotgun (WGS) entry which is preliminary data.</text>
</comment>
<name>A0ACC4CEM3_POPAL</name>
<organism evidence="1 2">
    <name type="scientific">Populus alba</name>
    <name type="common">White poplar</name>
    <dbReference type="NCBI Taxonomy" id="43335"/>
    <lineage>
        <taxon>Eukaryota</taxon>
        <taxon>Viridiplantae</taxon>
        <taxon>Streptophyta</taxon>
        <taxon>Embryophyta</taxon>
        <taxon>Tracheophyta</taxon>
        <taxon>Spermatophyta</taxon>
        <taxon>Magnoliopsida</taxon>
        <taxon>eudicotyledons</taxon>
        <taxon>Gunneridae</taxon>
        <taxon>Pentapetalae</taxon>
        <taxon>rosids</taxon>
        <taxon>fabids</taxon>
        <taxon>Malpighiales</taxon>
        <taxon>Salicaceae</taxon>
        <taxon>Saliceae</taxon>
        <taxon>Populus</taxon>
    </lineage>
</organism>
<keyword evidence="2" id="KW-1185">Reference proteome</keyword>
<protein>
    <submittedName>
        <fullName evidence="1">Uncharacterized protein</fullName>
    </submittedName>
</protein>
<dbReference type="EMBL" id="RCHU02000004">
    <property type="protein sequence ID" value="KAL3596276.1"/>
    <property type="molecule type" value="Genomic_DNA"/>
</dbReference>
<evidence type="ECO:0000313" key="1">
    <source>
        <dbReference type="EMBL" id="KAL3596276.1"/>
    </source>
</evidence>
<gene>
    <name evidence="1" type="ORF">D5086_007913</name>
</gene>
<accession>A0ACC4CEM3</accession>
<evidence type="ECO:0000313" key="2">
    <source>
        <dbReference type="Proteomes" id="UP000309997"/>
    </source>
</evidence>
<proteinExistence type="predicted"/>